<name>A0A445BJL6_ARAHY</name>
<keyword evidence="2" id="KW-1185">Reference proteome</keyword>
<proteinExistence type="predicted"/>
<evidence type="ECO:0000313" key="1">
    <source>
        <dbReference type="EMBL" id="RYR38791.1"/>
    </source>
</evidence>
<organism evidence="1 2">
    <name type="scientific">Arachis hypogaea</name>
    <name type="common">Peanut</name>
    <dbReference type="NCBI Taxonomy" id="3818"/>
    <lineage>
        <taxon>Eukaryota</taxon>
        <taxon>Viridiplantae</taxon>
        <taxon>Streptophyta</taxon>
        <taxon>Embryophyta</taxon>
        <taxon>Tracheophyta</taxon>
        <taxon>Spermatophyta</taxon>
        <taxon>Magnoliopsida</taxon>
        <taxon>eudicotyledons</taxon>
        <taxon>Gunneridae</taxon>
        <taxon>Pentapetalae</taxon>
        <taxon>rosids</taxon>
        <taxon>fabids</taxon>
        <taxon>Fabales</taxon>
        <taxon>Fabaceae</taxon>
        <taxon>Papilionoideae</taxon>
        <taxon>50 kb inversion clade</taxon>
        <taxon>dalbergioids sensu lato</taxon>
        <taxon>Dalbergieae</taxon>
        <taxon>Pterocarpus clade</taxon>
        <taxon>Arachis</taxon>
    </lineage>
</organism>
<accession>A0A445BJL6</accession>
<dbReference type="STRING" id="3818.A0A445BJL6"/>
<gene>
    <name evidence="1" type="ORF">Ahy_A09g043980</name>
</gene>
<dbReference type="GO" id="GO:0009507">
    <property type="term" value="C:chloroplast"/>
    <property type="evidence" value="ECO:0007669"/>
    <property type="project" value="TreeGrafter"/>
</dbReference>
<dbReference type="PANTHER" id="PTHR36802:SF1">
    <property type="entry name" value="OS02G0815400 PROTEIN"/>
    <property type="match status" value="1"/>
</dbReference>
<protein>
    <submittedName>
        <fullName evidence="1">Uncharacterized protein</fullName>
    </submittedName>
</protein>
<dbReference type="Proteomes" id="UP000289738">
    <property type="component" value="Chromosome A09"/>
</dbReference>
<reference evidence="1 2" key="1">
    <citation type="submission" date="2019-01" db="EMBL/GenBank/DDBJ databases">
        <title>Sequencing of cultivated peanut Arachis hypogaea provides insights into genome evolution and oil improvement.</title>
        <authorList>
            <person name="Chen X."/>
        </authorList>
    </citation>
    <scope>NUCLEOTIDE SEQUENCE [LARGE SCALE GENOMIC DNA]</scope>
    <source>
        <strain evidence="2">cv. Fuhuasheng</strain>
        <tissue evidence="1">Leaves</tissue>
    </source>
</reference>
<sequence length="334" mass="36207">MASAWLHLRPPLSKLSQQRAHQITSLTSLKFTTSTKTNFITKPLSVRFALTQSDSSNSKSIEPDPSALLQHIADSFDLPSDYFAQLPRDLRLDVSALDIIPSLCTLHLNDAAFDLSKGPVLDECGQELGEILLNITRAWERGDTSASYSLLTKLPSMEENLTGSAKSALGKRLVSAGRRFQSMGQYGQGEPQKIAKAMITAGKALSAISTSARIDEQPKEAARMLKFGELQLEITPDNANIGAVIGVVFGILSFEIANGIENIPESSLQYANDNALLLAKGSLACSILLFHGPVCIHNSWACSTWDTTKIKERLSFSVLLLIVCGGEKKQVLFG</sequence>
<dbReference type="EMBL" id="SDMP01000009">
    <property type="protein sequence ID" value="RYR38791.1"/>
    <property type="molecule type" value="Genomic_DNA"/>
</dbReference>
<evidence type="ECO:0000313" key="2">
    <source>
        <dbReference type="Proteomes" id="UP000289738"/>
    </source>
</evidence>
<dbReference type="PANTHER" id="PTHR36802">
    <property type="entry name" value="OS02G0815400 PROTEIN"/>
    <property type="match status" value="1"/>
</dbReference>
<dbReference type="AlphaFoldDB" id="A0A445BJL6"/>
<comment type="caution">
    <text evidence="1">The sequence shown here is derived from an EMBL/GenBank/DDBJ whole genome shotgun (WGS) entry which is preliminary data.</text>
</comment>